<name>A0AAD5MMH0_PARTN</name>
<dbReference type="AlphaFoldDB" id="A0AAD5MMH0"/>
<evidence type="ECO:0000313" key="1">
    <source>
        <dbReference type="EMBL" id="KAJ1351562.1"/>
    </source>
</evidence>
<keyword evidence="2" id="KW-1185">Reference proteome</keyword>
<gene>
    <name evidence="1" type="ORF">KIN20_007634</name>
</gene>
<dbReference type="EMBL" id="JAHQIW010001106">
    <property type="protein sequence ID" value="KAJ1351562.1"/>
    <property type="molecule type" value="Genomic_DNA"/>
</dbReference>
<accession>A0AAD5MMH0</accession>
<evidence type="ECO:0000313" key="2">
    <source>
        <dbReference type="Proteomes" id="UP001196413"/>
    </source>
</evidence>
<proteinExistence type="predicted"/>
<organism evidence="1 2">
    <name type="scientific">Parelaphostrongylus tenuis</name>
    <name type="common">Meningeal worm</name>
    <dbReference type="NCBI Taxonomy" id="148309"/>
    <lineage>
        <taxon>Eukaryota</taxon>
        <taxon>Metazoa</taxon>
        <taxon>Ecdysozoa</taxon>
        <taxon>Nematoda</taxon>
        <taxon>Chromadorea</taxon>
        <taxon>Rhabditida</taxon>
        <taxon>Rhabditina</taxon>
        <taxon>Rhabditomorpha</taxon>
        <taxon>Strongyloidea</taxon>
        <taxon>Metastrongylidae</taxon>
        <taxon>Parelaphostrongylus</taxon>
    </lineage>
</organism>
<sequence>MTRQQSKSAPYSKLQFPKEKYPDMTMREICDIYFKAEFKDYGKLGKRARRKKL</sequence>
<comment type="caution">
    <text evidence="1">The sequence shown here is derived from an EMBL/GenBank/DDBJ whole genome shotgun (WGS) entry which is preliminary data.</text>
</comment>
<protein>
    <submittedName>
        <fullName evidence="1">Uncharacterized protein</fullName>
    </submittedName>
</protein>
<dbReference type="Proteomes" id="UP001196413">
    <property type="component" value="Unassembled WGS sequence"/>
</dbReference>
<reference evidence="1" key="1">
    <citation type="submission" date="2021-06" db="EMBL/GenBank/DDBJ databases">
        <title>Parelaphostrongylus tenuis whole genome reference sequence.</title>
        <authorList>
            <person name="Garwood T.J."/>
            <person name="Larsen P.A."/>
            <person name="Fountain-Jones N.M."/>
            <person name="Garbe J.R."/>
            <person name="Macchietto M.G."/>
            <person name="Kania S.A."/>
            <person name="Gerhold R.W."/>
            <person name="Richards J.E."/>
            <person name="Wolf T.M."/>
        </authorList>
    </citation>
    <scope>NUCLEOTIDE SEQUENCE</scope>
    <source>
        <strain evidence="1">MNPRO001-30</strain>
        <tissue evidence="1">Meninges</tissue>
    </source>
</reference>